<sequence length="837" mass="93766">MNELTALLLRQIPENGAAIGNRKLWRQFRAAAQAQGIEVTPEQFERRRTELIARGLLVKGKGRGGSVRRAQGQQTESGLTLDAGAPSEPARPKPVSRRPSAASGRRRQDCDEIEVASYRHSDKRVNNPDVGMVPPRTDRNEKPSRWAYDPHLAPELQFDVKRSQIEKIIDDALASNDGDTLREALATLKRMSAPFLNWTGKAERTSFEVPTVSLHVHERIDPATVLANVQKRIRAKKSGKAGPAYQHDLFSPPFENLPLREAIEFYRHEKGWANRLIAGDSLLVMNSLLQKEGMAGQVQMIYIDPPYGIKYGSNFQPFVNKRDAKDRKDEDLTAEPEQIKAFRDTWELGIHSYLTYLRDRLLLARELLAETGSVFVQISDENLHHVRELMDEVFGDENYLNLIPFAKTSGVTTRFLASRVDFLLWYARDKAQAKYRPLYLEKSVEVGTATNYGWLEFPNGLRRGLNSAEKQDRSLVPEGACIYKPDNITSQGNPVFSFEHLGKVYSQAWKTNDSGLKALAVAGRLHVAASSLQYVRYLSDFPCVPVTQLWDDTQTGSFTERKVFVVQTAEKVIARCLLMTTDPGDLVLDPTCGSGTTAFVAEKWGRRWITCDTSRVAITLAKQRLMTASYDYYKLKYPHEGLKGGFIYKTVPHITLKSIANNPEIDEIYDRMHPAIEEALAELNRSLRTHSPPPFQVTEGGRKGKTVDFTRPESETVTLPSGEEAPAGKLLEWEVPFDFPKDWPEEARKPFEAFHLARRAMQKAMDASIAAHADQEVLVDQPEVDKCRLRISGPFTVEAVPFPTVLALEETDKPAAADVAVARSGEVTVHGLATGSG</sequence>
<reference evidence="7" key="1">
    <citation type="journal article" date="2024" name="Int. J. Syst. Evol. Microbiol.">
        <title>Methylomarinovum tepidoasis sp. nov., a moderately thermophilic methanotroph of the family Methylothermaceae isolated from a deep-sea hydrothermal field.</title>
        <authorList>
            <person name="Hirayama H."/>
            <person name="Takaki Y."/>
            <person name="Abe M."/>
            <person name="Miyazaki M."/>
            <person name="Uematsu K."/>
            <person name="Matsui Y."/>
            <person name="Takai K."/>
        </authorList>
    </citation>
    <scope>NUCLEOTIDE SEQUENCE [LARGE SCALE GENOMIC DNA]</scope>
    <source>
        <strain evidence="7">IT-9</strain>
    </source>
</reference>
<dbReference type="KEGG" id="mcau:MIT9_P1053"/>
<feature type="compositionally biased region" description="Basic and acidic residues" evidence="4">
    <location>
        <begin position="117"/>
        <end position="126"/>
    </location>
</feature>
<dbReference type="GO" id="GO:0003677">
    <property type="term" value="F:DNA binding"/>
    <property type="evidence" value="ECO:0007669"/>
    <property type="project" value="InterPro"/>
</dbReference>
<evidence type="ECO:0000256" key="3">
    <source>
        <dbReference type="ARBA" id="ARBA00022679"/>
    </source>
</evidence>
<dbReference type="Gene3D" id="3.40.50.150">
    <property type="entry name" value="Vaccinia Virus protein VP39"/>
    <property type="match status" value="1"/>
</dbReference>
<name>A0AAU9BYS9_9GAMM</name>
<dbReference type="EC" id="2.1.1.72" evidence="6"/>
<feature type="region of interest" description="Disordered" evidence="4">
    <location>
        <begin position="61"/>
        <end position="146"/>
    </location>
</feature>
<keyword evidence="7" id="KW-1185">Reference proteome</keyword>
<gene>
    <name evidence="6" type="ORF">MIT9_P1053</name>
</gene>
<feature type="region of interest" description="Disordered" evidence="4">
    <location>
        <begin position="689"/>
        <end position="721"/>
    </location>
</feature>
<dbReference type="SUPFAM" id="SSF53335">
    <property type="entry name" value="S-adenosyl-L-methionine-dependent methyltransferases"/>
    <property type="match status" value="1"/>
</dbReference>
<dbReference type="PANTHER" id="PTHR13370">
    <property type="entry name" value="RNA METHYLASE-RELATED"/>
    <property type="match status" value="1"/>
</dbReference>
<evidence type="ECO:0000256" key="2">
    <source>
        <dbReference type="ARBA" id="ARBA00022603"/>
    </source>
</evidence>
<proteinExistence type="inferred from homology"/>
<dbReference type="GO" id="GO:0009007">
    <property type="term" value="F:site-specific DNA-methyltransferase (adenine-specific) activity"/>
    <property type="evidence" value="ECO:0007669"/>
    <property type="project" value="UniProtKB-EC"/>
</dbReference>
<evidence type="ECO:0000313" key="6">
    <source>
        <dbReference type="EMBL" id="BCX81475.1"/>
    </source>
</evidence>
<feature type="compositionally biased region" description="Basic and acidic residues" evidence="4">
    <location>
        <begin position="700"/>
        <end position="714"/>
    </location>
</feature>
<evidence type="ECO:0000256" key="4">
    <source>
        <dbReference type="SAM" id="MobiDB-lite"/>
    </source>
</evidence>
<feature type="domain" description="DNA methylase N-4/N-6" evidence="5">
    <location>
        <begin position="298"/>
        <end position="622"/>
    </location>
</feature>
<dbReference type="Proteomes" id="UP001321825">
    <property type="component" value="Chromosome"/>
</dbReference>
<dbReference type="InterPro" id="IPR002941">
    <property type="entry name" value="DNA_methylase_N4/N6"/>
</dbReference>
<dbReference type="EMBL" id="AP024714">
    <property type="protein sequence ID" value="BCX81475.1"/>
    <property type="molecule type" value="Genomic_DNA"/>
</dbReference>
<dbReference type="PROSITE" id="PS00092">
    <property type="entry name" value="N6_MTASE"/>
    <property type="match status" value="1"/>
</dbReference>
<dbReference type="PANTHER" id="PTHR13370:SF16">
    <property type="entry name" value="SITE-SPECIFIC DNA-METHYLTRANSFERASE (ADENINE-SPECIFIC)"/>
    <property type="match status" value="1"/>
</dbReference>
<dbReference type="Pfam" id="PF01555">
    <property type="entry name" value="N6_N4_Mtase"/>
    <property type="match status" value="1"/>
</dbReference>
<keyword evidence="3 6" id="KW-0808">Transferase</keyword>
<evidence type="ECO:0000259" key="5">
    <source>
        <dbReference type="Pfam" id="PF01555"/>
    </source>
</evidence>
<dbReference type="InterPro" id="IPR029063">
    <property type="entry name" value="SAM-dependent_MTases_sf"/>
</dbReference>
<comment type="similarity">
    <text evidence="1">Belongs to the N(4)/N(6)-methyltransferase family.</text>
</comment>
<dbReference type="GO" id="GO:0005737">
    <property type="term" value="C:cytoplasm"/>
    <property type="evidence" value="ECO:0007669"/>
    <property type="project" value="TreeGrafter"/>
</dbReference>
<dbReference type="REBASE" id="681314">
    <property type="entry name" value="M.McaIT9ORF1053P"/>
</dbReference>
<dbReference type="GO" id="GO:0008170">
    <property type="term" value="F:N-methyltransferase activity"/>
    <property type="evidence" value="ECO:0007669"/>
    <property type="project" value="InterPro"/>
</dbReference>
<dbReference type="GO" id="GO:0032259">
    <property type="term" value="P:methylation"/>
    <property type="evidence" value="ECO:0007669"/>
    <property type="project" value="UniProtKB-KW"/>
</dbReference>
<evidence type="ECO:0000313" key="7">
    <source>
        <dbReference type="Proteomes" id="UP001321825"/>
    </source>
</evidence>
<organism evidence="6 7">
    <name type="scientific">Methylomarinovum caldicuralii</name>
    <dbReference type="NCBI Taxonomy" id="438856"/>
    <lineage>
        <taxon>Bacteria</taxon>
        <taxon>Pseudomonadati</taxon>
        <taxon>Pseudomonadota</taxon>
        <taxon>Gammaproteobacteria</taxon>
        <taxon>Methylococcales</taxon>
        <taxon>Methylothermaceae</taxon>
        <taxon>Methylomarinovum</taxon>
    </lineage>
</organism>
<protein>
    <submittedName>
        <fullName evidence="6">Adenine-specific DNA-methyltransferase</fullName>
        <ecNumber evidence="6">2.1.1.72</ecNumber>
    </submittedName>
</protein>
<dbReference type="InterPro" id="IPR001091">
    <property type="entry name" value="RM_Methyltransferase"/>
</dbReference>
<accession>A0AAU9BYS9</accession>
<dbReference type="AlphaFoldDB" id="A0AAU9BYS9"/>
<keyword evidence="2 6" id="KW-0489">Methyltransferase</keyword>
<dbReference type="PRINTS" id="PR00508">
    <property type="entry name" value="S21N4MTFRASE"/>
</dbReference>
<evidence type="ECO:0000256" key="1">
    <source>
        <dbReference type="ARBA" id="ARBA00006594"/>
    </source>
</evidence>
<dbReference type="InterPro" id="IPR002052">
    <property type="entry name" value="DNA_methylase_N6_adenine_CS"/>
</dbReference>
<dbReference type="RefSeq" id="WP_317706400.1">
    <property type="nucleotide sequence ID" value="NZ_AP024714.1"/>
</dbReference>